<dbReference type="EMBL" id="NKQK01000009">
    <property type="protein sequence ID" value="PSS20802.1"/>
    <property type="molecule type" value="Genomic_DNA"/>
</dbReference>
<dbReference type="SUPFAM" id="SSF75471">
    <property type="entry name" value="YhbY-like"/>
    <property type="match status" value="3"/>
</dbReference>
<feature type="region of interest" description="Disordered" evidence="12">
    <location>
        <begin position="255"/>
        <end position="274"/>
    </location>
</feature>
<dbReference type="InterPro" id="IPR045278">
    <property type="entry name" value="CRS1/CFM2/CFM3"/>
</dbReference>
<keyword evidence="11" id="KW-0175">Coiled coil</keyword>
<feature type="compositionally biased region" description="Basic and acidic residues" evidence="12">
    <location>
        <begin position="87"/>
        <end position="100"/>
    </location>
</feature>
<dbReference type="FunFam" id="3.30.110.60:FF:000003">
    <property type="entry name" value="CRM-domain containing factor CFM3B, chloroplastic"/>
    <property type="match status" value="1"/>
</dbReference>
<organism evidence="14 15">
    <name type="scientific">Actinidia chinensis var. chinensis</name>
    <name type="common">Chinese soft-hair kiwi</name>
    <dbReference type="NCBI Taxonomy" id="1590841"/>
    <lineage>
        <taxon>Eukaryota</taxon>
        <taxon>Viridiplantae</taxon>
        <taxon>Streptophyta</taxon>
        <taxon>Embryophyta</taxon>
        <taxon>Tracheophyta</taxon>
        <taxon>Spermatophyta</taxon>
        <taxon>Magnoliopsida</taxon>
        <taxon>eudicotyledons</taxon>
        <taxon>Gunneridae</taxon>
        <taxon>Pentapetalae</taxon>
        <taxon>asterids</taxon>
        <taxon>Ericales</taxon>
        <taxon>Actinidiaceae</taxon>
        <taxon>Actinidia</taxon>
    </lineage>
</organism>
<dbReference type="InterPro" id="IPR001890">
    <property type="entry name" value="RNA-binding_CRM"/>
</dbReference>
<evidence type="ECO:0000256" key="8">
    <source>
        <dbReference type="ARBA" id="ARBA00023187"/>
    </source>
</evidence>
<name>A0A2R6R490_ACTCC</name>
<dbReference type="InParanoid" id="A0A2R6R490"/>
<dbReference type="GO" id="GO:0009507">
    <property type="term" value="C:chloroplast"/>
    <property type="evidence" value="ECO:0007669"/>
    <property type="project" value="UniProtKB-SubCell"/>
</dbReference>
<reference evidence="14 15" key="1">
    <citation type="submission" date="2017-07" db="EMBL/GenBank/DDBJ databases">
        <title>An improved, manually edited Actinidia chinensis var. chinensis (kiwifruit) genome highlights the challenges associated with draft genomes and gene prediction in plants.</title>
        <authorList>
            <person name="Pilkington S."/>
            <person name="Crowhurst R."/>
            <person name="Hilario E."/>
            <person name="Nardozza S."/>
            <person name="Fraser L."/>
            <person name="Peng Y."/>
            <person name="Gunaseelan K."/>
            <person name="Simpson R."/>
            <person name="Tahir J."/>
            <person name="Deroles S."/>
            <person name="Templeton K."/>
            <person name="Luo Z."/>
            <person name="Davy M."/>
            <person name="Cheng C."/>
            <person name="Mcneilage M."/>
            <person name="Scaglione D."/>
            <person name="Liu Y."/>
            <person name="Zhang Q."/>
            <person name="Datson P."/>
            <person name="De Silva N."/>
            <person name="Gardiner S."/>
            <person name="Bassett H."/>
            <person name="Chagne D."/>
            <person name="Mccallum J."/>
            <person name="Dzierzon H."/>
            <person name="Deng C."/>
            <person name="Wang Y.-Y."/>
            <person name="Barron N."/>
            <person name="Manako K."/>
            <person name="Bowen J."/>
            <person name="Foster T."/>
            <person name="Erridge Z."/>
            <person name="Tiffin H."/>
            <person name="Waite C."/>
            <person name="Davies K."/>
            <person name="Grierson E."/>
            <person name="Laing W."/>
            <person name="Kirk R."/>
            <person name="Chen X."/>
            <person name="Wood M."/>
            <person name="Montefiori M."/>
            <person name="Brummell D."/>
            <person name="Schwinn K."/>
            <person name="Catanach A."/>
            <person name="Fullerton C."/>
            <person name="Li D."/>
            <person name="Meiyalaghan S."/>
            <person name="Nieuwenhuizen N."/>
            <person name="Read N."/>
            <person name="Prakash R."/>
            <person name="Hunter D."/>
            <person name="Zhang H."/>
            <person name="Mckenzie M."/>
            <person name="Knabel M."/>
            <person name="Harris A."/>
            <person name="Allan A."/>
            <person name="Chen A."/>
            <person name="Janssen B."/>
            <person name="Plunkett B."/>
            <person name="Dwamena C."/>
            <person name="Voogd C."/>
            <person name="Leif D."/>
            <person name="Lafferty D."/>
            <person name="Souleyre E."/>
            <person name="Varkonyi-Gasic E."/>
            <person name="Gambi F."/>
            <person name="Hanley J."/>
            <person name="Yao J.-L."/>
            <person name="Cheung J."/>
            <person name="David K."/>
            <person name="Warren B."/>
            <person name="Marsh K."/>
            <person name="Snowden K."/>
            <person name="Lin-Wang K."/>
            <person name="Brian L."/>
            <person name="Martinez-Sanchez M."/>
            <person name="Wang M."/>
            <person name="Ileperuma N."/>
            <person name="Macnee N."/>
            <person name="Campin R."/>
            <person name="Mcatee P."/>
            <person name="Drummond R."/>
            <person name="Espley R."/>
            <person name="Ireland H."/>
            <person name="Wu R."/>
            <person name="Atkinson R."/>
            <person name="Karunairetnam S."/>
            <person name="Bulley S."/>
            <person name="Chunkath S."/>
            <person name="Hanley Z."/>
            <person name="Storey R."/>
            <person name="Thrimawithana A."/>
            <person name="Thomson S."/>
            <person name="David C."/>
            <person name="Testolin R."/>
        </authorList>
    </citation>
    <scope>NUCLEOTIDE SEQUENCE [LARGE SCALE GENOMIC DNA]</scope>
    <source>
        <strain evidence="15">cv. Red5</strain>
        <tissue evidence="14">Young leaf</tissue>
    </source>
</reference>
<dbReference type="FunFam" id="3.30.110.60:FF:000002">
    <property type="entry name" value="CRS2-associated factor 1, chloroplastic"/>
    <property type="match status" value="2"/>
</dbReference>
<accession>A0A2R6R490</accession>
<comment type="caution">
    <text evidence="14">The sequence shown here is derived from an EMBL/GenBank/DDBJ whole genome shotgun (WGS) entry which is preliminary data.</text>
</comment>
<feature type="coiled-coil region" evidence="11">
    <location>
        <begin position="702"/>
        <end position="729"/>
    </location>
</feature>
<evidence type="ECO:0000256" key="6">
    <source>
        <dbReference type="ARBA" id="ARBA00022884"/>
    </source>
</evidence>
<feature type="domain" description="CRM" evidence="13">
    <location>
        <begin position="526"/>
        <end position="623"/>
    </location>
</feature>
<feature type="compositionally biased region" description="Acidic residues" evidence="12">
    <location>
        <begin position="903"/>
        <end position="919"/>
    </location>
</feature>
<reference evidence="15" key="2">
    <citation type="journal article" date="2018" name="BMC Genomics">
        <title>A manually annotated Actinidia chinensis var. chinensis (kiwifruit) genome highlights the challenges associated with draft genomes and gene prediction in plants.</title>
        <authorList>
            <person name="Pilkington S.M."/>
            <person name="Crowhurst R."/>
            <person name="Hilario E."/>
            <person name="Nardozza S."/>
            <person name="Fraser L."/>
            <person name="Peng Y."/>
            <person name="Gunaseelan K."/>
            <person name="Simpson R."/>
            <person name="Tahir J."/>
            <person name="Deroles S.C."/>
            <person name="Templeton K."/>
            <person name="Luo Z."/>
            <person name="Davy M."/>
            <person name="Cheng C."/>
            <person name="McNeilage M."/>
            <person name="Scaglione D."/>
            <person name="Liu Y."/>
            <person name="Zhang Q."/>
            <person name="Datson P."/>
            <person name="De Silva N."/>
            <person name="Gardiner S.E."/>
            <person name="Bassett H."/>
            <person name="Chagne D."/>
            <person name="McCallum J."/>
            <person name="Dzierzon H."/>
            <person name="Deng C."/>
            <person name="Wang Y.Y."/>
            <person name="Barron L."/>
            <person name="Manako K."/>
            <person name="Bowen J."/>
            <person name="Foster T.M."/>
            <person name="Erridge Z.A."/>
            <person name="Tiffin H."/>
            <person name="Waite C.N."/>
            <person name="Davies K.M."/>
            <person name="Grierson E.P."/>
            <person name="Laing W.A."/>
            <person name="Kirk R."/>
            <person name="Chen X."/>
            <person name="Wood M."/>
            <person name="Montefiori M."/>
            <person name="Brummell D.A."/>
            <person name="Schwinn K.E."/>
            <person name="Catanach A."/>
            <person name="Fullerton C."/>
            <person name="Li D."/>
            <person name="Meiyalaghan S."/>
            <person name="Nieuwenhuizen N."/>
            <person name="Read N."/>
            <person name="Prakash R."/>
            <person name="Hunter D."/>
            <person name="Zhang H."/>
            <person name="McKenzie M."/>
            <person name="Knabel M."/>
            <person name="Harris A."/>
            <person name="Allan A.C."/>
            <person name="Gleave A."/>
            <person name="Chen A."/>
            <person name="Janssen B.J."/>
            <person name="Plunkett B."/>
            <person name="Ampomah-Dwamena C."/>
            <person name="Voogd C."/>
            <person name="Leif D."/>
            <person name="Lafferty D."/>
            <person name="Souleyre E.J.F."/>
            <person name="Varkonyi-Gasic E."/>
            <person name="Gambi F."/>
            <person name="Hanley J."/>
            <person name="Yao J.L."/>
            <person name="Cheung J."/>
            <person name="David K.M."/>
            <person name="Warren B."/>
            <person name="Marsh K."/>
            <person name="Snowden K.C."/>
            <person name="Lin-Wang K."/>
            <person name="Brian L."/>
            <person name="Martinez-Sanchez M."/>
            <person name="Wang M."/>
            <person name="Ileperuma N."/>
            <person name="Macnee N."/>
            <person name="Campin R."/>
            <person name="McAtee P."/>
            <person name="Drummond R.S.M."/>
            <person name="Espley R.V."/>
            <person name="Ireland H.S."/>
            <person name="Wu R."/>
            <person name="Atkinson R.G."/>
            <person name="Karunairetnam S."/>
            <person name="Bulley S."/>
            <person name="Chunkath S."/>
            <person name="Hanley Z."/>
            <person name="Storey R."/>
            <person name="Thrimawithana A.H."/>
            <person name="Thomson S."/>
            <person name="David C."/>
            <person name="Testolin R."/>
            <person name="Huang H."/>
            <person name="Hellens R.P."/>
            <person name="Schaffer R.J."/>
        </authorList>
    </citation>
    <scope>NUCLEOTIDE SEQUENCE [LARGE SCALE GENOMIC DNA]</scope>
    <source>
        <strain evidence="15">cv. Red5</strain>
    </source>
</reference>
<comment type="subcellular location">
    <subcellularLocation>
        <location evidence="1">Plastid</location>
        <location evidence="1">Chloroplast</location>
    </subcellularLocation>
</comment>
<evidence type="ECO:0000313" key="15">
    <source>
        <dbReference type="Proteomes" id="UP000241394"/>
    </source>
</evidence>
<evidence type="ECO:0000256" key="10">
    <source>
        <dbReference type="PROSITE-ProRule" id="PRU00626"/>
    </source>
</evidence>
<dbReference type="GO" id="GO:0000373">
    <property type="term" value="P:Group II intron splicing"/>
    <property type="evidence" value="ECO:0007669"/>
    <property type="project" value="UniProtKB-ARBA"/>
</dbReference>
<evidence type="ECO:0000259" key="13">
    <source>
        <dbReference type="PROSITE" id="PS51295"/>
    </source>
</evidence>
<dbReference type="FunCoup" id="A0A2R6R490">
    <property type="interactions" value="1914"/>
</dbReference>
<keyword evidence="8" id="KW-0508">mRNA splicing</keyword>
<dbReference type="InterPro" id="IPR035920">
    <property type="entry name" value="YhbY-like_sf"/>
</dbReference>
<keyword evidence="15" id="KW-1185">Reference proteome</keyword>
<dbReference type="Proteomes" id="UP000241394">
    <property type="component" value="Chromosome LG9"/>
</dbReference>
<evidence type="ECO:0000256" key="11">
    <source>
        <dbReference type="SAM" id="Coils"/>
    </source>
</evidence>
<feature type="region of interest" description="Disordered" evidence="12">
    <location>
        <begin position="892"/>
        <end position="919"/>
    </location>
</feature>
<feature type="region of interest" description="Disordered" evidence="12">
    <location>
        <begin position="87"/>
        <end position="118"/>
    </location>
</feature>
<dbReference type="PROSITE" id="PS51295">
    <property type="entry name" value="CRM"/>
    <property type="match status" value="3"/>
</dbReference>
<keyword evidence="2" id="KW-0150">Chloroplast</keyword>
<keyword evidence="9" id="KW-0687">Ribonucleoprotein</keyword>
<dbReference type="GO" id="GO:0003729">
    <property type="term" value="F:mRNA binding"/>
    <property type="evidence" value="ECO:0007669"/>
    <property type="project" value="InterPro"/>
</dbReference>
<evidence type="ECO:0000256" key="1">
    <source>
        <dbReference type="ARBA" id="ARBA00004229"/>
    </source>
</evidence>
<dbReference type="Pfam" id="PF01985">
    <property type="entry name" value="CRS1_YhbY"/>
    <property type="match status" value="3"/>
</dbReference>
<proteinExistence type="predicted"/>
<evidence type="ECO:0000256" key="12">
    <source>
        <dbReference type="SAM" id="MobiDB-lite"/>
    </source>
</evidence>
<sequence>MALSPFPLNSLSLNSTLSISPSLSSIIFHPQTHSSNSFTSLNFRVSCCQHTIQINTQQHNSIKKKRKPKPSFFDQIRDKWSAKTPLLREKLPWEEREKQQSEPIEDEEEEDQSNRQSFGVAVTESEIDKDQSVSDPVSFAPKNSVVLAPWVHGKKPKKTQFDFVNSSENDKTIDGFHRHFGENAHESKNLESEANFDGKYKRVVEIDETPIEFSRKKAITPCGIDGFHGHYEENVSSNVQESKNLESEVNFDGNYKGVVETDEPPTGLSEKKAKLPGEDINRPYFKSSSDKIDSMSLPWVRKRDLGSVGGDRLRNGNAMSAEKLIPETELRRLRNVALRMVERIKVKADGVTQALVDSIHEKWKEDEVVKLKFEGPPSINMKRTHEILETRTGGLVIWRSGSSVVLYRGMAYKLPCVQSYIQQNQDNLKNPQSSKDIVGDLPNVVGLKDSVRNAKELNATSTRYLRNLSQEEIMDFSELDHLLDNLGPRFKDWSGREPLPVDADLLPSVVPGYKLPFRLLPYGIRHGLRDKEMTFYRRAVRTMPPHFALGRNRQLQGLAMAMVKLWERSAIAKIAIKRGVQNTCNERMAQELKILTGGTLLSRNKDYIVFYRGNDFLPPVVRETMVEAQEETALQQDEEDQARWKASTLIHSNTEEPSEVRLVAGTLAETMAATSRWGKQPNSQDIEKMMRDSALERHAALVRYLEKKLTLAKGKIKKAEKALEKVQESLEPAELPTDLETISDEERFLFRKIGLSMKPYLLLGRRGVFDGTVENIHLHWKYRELVKIMVERKSFSQVKHFAISLEAESGGVLISLDKTTKGYVIILYRGKNYQRPDKMRPRNLLTRRQALARSIELQRREALKHHILDVTERIEKLKSELEEMKTVNEIDEETFYSRVDDASSSDDEMEMDDDEDDDEEAYLEIYDTGNDDSNI</sequence>
<dbReference type="AlphaFoldDB" id="A0A2R6R490"/>
<dbReference type="SMART" id="SM01103">
    <property type="entry name" value="CRS1_YhbY"/>
    <property type="match status" value="3"/>
</dbReference>
<keyword evidence="5" id="KW-0677">Repeat</keyword>
<evidence type="ECO:0000256" key="3">
    <source>
        <dbReference type="ARBA" id="ARBA00022640"/>
    </source>
</evidence>
<keyword evidence="7" id="KW-0809">Transit peptide</keyword>
<keyword evidence="3" id="KW-0934">Plastid</keyword>
<evidence type="ECO:0000256" key="5">
    <source>
        <dbReference type="ARBA" id="ARBA00022737"/>
    </source>
</evidence>
<keyword evidence="4" id="KW-0507">mRNA processing</keyword>
<feature type="domain" description="CRM" evidence="13">
    <location>
        <begin position="323"/>
        <end position="419"/>
    </location>
</feature>
<evidence type="ECO:0000256" key="9">
    <source>
        <dbReference type="ARBA" id="ARBA00023274"/>
    </source>
</evidence>
<dbReference type="Gramene" id="PSS20802">
    <property type="protein sequence ID" value="PSS20802"/>
    <property type="gene ID" value="CEY00_Acc09842"/>
</dbReference>
<dbReference type="GO" id="GO:1990904">
    <property type="term" value="C:ribonucleoprotein complex"/>
    <property type="evidence" value="ECO:0007669"/>
    <property type="project" value="UniProtKB-KW"/>
</dbReference>
<dbReference type="GO" id="GO:0006397">
    <property type="term" value="P:mRNA processing"/>
    <property type="evidence" value="ECO:0007669"/>
    <property type="project" value="UniProtKB-KW"/>
</dbReference>
<protein>
    <submittedName>
        <fullName evidence="14">CRM-domain containing factor CFM3A like</fullName>
    </submittedName>
</protein>
<dbReference type="PANTHER" id="PTHR31846:SF7">
    <property type="entry name" value="CRS1 _ YHBY (CRM) DOMAIN-CONTAINING PROTEIN"/>
    <property type="match status" value="1"/>
</dbReference>
<evidence type="ECO:0000313" key="14">
    <source>
        <dbReference type="EMBL" id="PSS20802.1"/>
    </source>
</evidence>
<evidence type="ECO:0000256" key="2">
    <source>
        <dbReference type="ARBA" id="ARBA00022528"/>
    </source>
</evidence>
<dbReference type="Gene3D" id="3.30.110.60">
    <property type="entry name" value="YhbY-like"/>
    <property type="match status" value="3"/>
</dbReference>
<dbReference type="OrthoDB" id="551352at2759"/>
<feature type="domain" description="CRM" evidence="13">
    <location>
        <begin position="740"/>
        <end position="840"/>
    </location>
</feature>
<evidence type="ECO:0000256" key="7">
    <source>
        <dbReference type="ARBA" id="ARBA00022946"/>
    </source>
</evidence>
<keyword evidence="6 10" id="KW-0694">RNA-binding</keyword>
<gene>
    <name evidence="14" type="ORF">CEY00_Acc09842</name>
</gene>
<evidence type="ECO:0000256" key="4">
    <source>
        <dbReference type="ARBA" id="ARBA00022664"/>
    </source>
</evidence>
<dbReference type="OMA" id="YRGNDYL"/>
<dbReference type="PANTHER" id="PTHR31846">
    <property type="entry name" value="CRS1 / YHBY (CRM) DOMAIN-CONTAINING PROTEIN"/>
    <property type="match status" value="1"/>
</dbReference>
<dbReference type="STRING" id="1590841.A0A2R6R490"/>